<evidence type="ECO:0000313" key="2">
    <source>
        <dbReference type="EMBL" id="ARK14624.1"/>
    </source>
</evidence>
<dbReference type="GO" id="GO:0004519">
    <property type="term" value="F:endonuclease activity"/>
    <property type="evidence" value="ECO:0007669"/>
    <property type="project" value="UniProtKB-KW"/>
</dbReference>
<proteinExistence type="predicted"/>
<organism evidence="2">
    <name type="scientific">Pseudocharacium americanum</name>
    <dbReference type="NCBI Taxonomy" id="231080"/>
    <lineage>
        <taxon>Eukaryota</taxon>
        <taxon>Viridiplantae</taxon>
        <taxon>Chlorophyta</taxon>
        <taxon>core chlorophytes</taxon>
        <taxon>Ulvophyceae</taxon>
        <taxon>Ignatiales</taxon>
        <taxon>Ignatiaceae</taxon>
        <taxon>Pseudocharacium</taxon>
    </lineage>
</organism>
<dbReference type="InterPro" id="IPR051289">
    <property type="entry name" value="LAGLIDADG_Endonuclease"/>
</dbReference>
<sequence length="368" mass="42963">MVVNQPPSCGSSETTRKAPLLVNFYKYGHAPHVPRISECFLEWFIGFFEGDGSFFSYFENATTQNIRLKATIVQKEKKIITTIQQTFGFGNLSSFEKNGTTYWRWVVESKPALERLAFLFSGNLILPKRQKQFLNWIDLGQKKGMFQYPFDRNQPWTAKVSLNNGWLSGFIDAEGCFYASFQHSFNKINSSYKLKQKMTLTQRDINGGEEAIFQQILYLLETPQKKIARFHKSEDCATRNPPNHKIPFSQSISIAQSAIPPIESIDSLERPSITPKSITPSEKLPIKQNSIYIRIEIWCLKSQEIVINYLLKYKLRTQKYIAFRRWWRVYLRRKEGIHLSEKGIQRLWRLVKSINIHTKQLVNEKQAD</sequence>
<dbReference type="PANTHER" id="PTHR36181">
    <property type="entry name" value="INTRON-ENCODED ENDONUCLEASE AI3-RELATED"/>
    <property type="match status" value="1"/>
</dbReference>
<dbReference type="Gene3D" id="3.10.28.10">
    <property type="entry name" value="Homing endonucleases"/>
    <property type="match status" value="2"/>
</dbReference>
<dbReference type="RefSeq" id="YP_009367584.1">
    <property type="nucleotide sequence ID" value="NC_034711.1"/>
</dbReference>
<keyword evidence="2" id="KW-0934">Plastid</keyword>
<keyword evidence="2" id="KW-0378">Hydrolase</keyword>
<keyword evidence="2" id="KW-0150">Chloroplast</keyword>
<dbReference type="SUPFAM" id="SSF55608">
    <property type="entry name" value="Homing endonucleases"/>
    <property type="match status" value="2"/>
</dbReference>
<dbReference type="SMR" id="A0A1W6EGU3"/>
<dbReference type="Pfam" id="PF00961">
    <property type="entry name" value="LAGLIDADG_1"/>
    <property type="match status" value="1"/>
</dbReference>
<geneLocation type="chloroplast" evidence="2"/>
<feature type="domain" description="Homing endonuclease LAGLIDADG" evidence="1">
    <location>
        <begin position="45"/>
        <end position="137"/>
    </location>
</feature>
<reference evidence="2" key="1">
    <citation type="journal article" date="2017" name="Sci. Rep.">
        <title>Divergent copies of the large inverted repeat in the chloroplast genomes of ulvophycean green algae.</title>
        <authorList>
            <person name="Turmel M."/>
            <person name="Otis C."/>
            <person name="Lemieux C."/>
        </authorList>
    </citation>
    <scope>NUCLEOTIDE SEQUENCE</scope>
</reference>
<dbReference type="InterPro" id="IPR027434">
    <property type="entry name" value="Homing_endonucl"/>
</dbReference>
<evidence type="ECO:0000259" key="1">
    <source>
        <dbReference type="Pfam" id="PF00961"/>
    </source>
</evidence>
<dbReference type="GeneID" id="32890143"/>
<accession>A0A1W6EGU3</accession>
<dbReference type="PANTHER" id="PTHR36181:SF4">
    <property type="entry name" value="LAGLIDADG ENDONUCLEASE"/>
    <property type="match status" value="1"/>
</dbReference>
<gene>
    <name evidence="2" type="primary">orf368</name>
</gene>
<name>A0A1W6EGU3_9CHLO</name>
<keyword evidence="2" id="KW-0255">Endonuclease</keyword>
<protein>
    <submittedName>
        <fullName evidence="2">Putative LAGLIDADG homing endonuclease</fullName>
    </submittedName>
</protein>
<dbReference type="GO" id="GO:0005739">
    <property type="term" value="C:mitochondrion"/>
    <property type="evidence" value="ECO:0007669"/>
    <property type="project" value="UniProtKB-ARBA"/>
</dbReference>
<dbReference type="InterPro" id="IPR004860">
    <property type="entry name" value="LAGLIDADG_dom"/>
</dbReference>
<dbReference type="EMBL" id="KY407658">
    <property type="protein sequence ID" value="ARK14624.1"/>
    <property type="molecule type" value="Genomic_DNA"/>
</dbReference>
<dbReference type="AlphaFoldDB" id="A0A1W6EGU3"/>
<keyword evidence="2" id="KW-0540">Nuclease</keyword>